<dbReference type="EMBL" id="ML170199">
    <property type="protein sequence ID" value="TDL19194.1"/>
    <property type="molecule type" value="Genomic_DNA"/>
</dbReference>
<organism evidence="1 2">
    <name type="scientific">Rickenella mellea</name>
    <dbReference type="NCBI Taxonomy" id="50990"/>
    <lineage>
        <taxon>Eukaryota</taxon>
        <taxon>Fungi</taxon>
        <taxon>Dikarya</taxon>
        <taxon>Basidiomycota</taxon>
        <taxon>Agaricomycotina</taxon>
        <taxon>Agaricomycetes</taxon>
        <taxon>Hymenochaetales</taxon>
        <taxon>Rickenellaceae</taxon>
        <taxon>Rickenella</taxon>
    </lineage>
</organism>
<reference evidence="1 2" key="1">
    <citation type="submission" date="2018-06" db="EMBL/GenBank/DDBJ databases">
        <title>A transcriptomic atlas of mushroom development highlights an independent origin of complex multicellularity.</title>
        <authorList>
            <consortium name="DOE Joint Genome Institute"/>
            <person name="Krizsan K."/>
            <person name="Almasi E."/>
            <person name="Merenyi Z."/>
            <person name="Sahu N."/>
            <person name="Viragh M."/>
            <person name="Koszo T."/>
            <person name="Mondo S."/>
            <person name="Kiss B."/>
            <person name="Balint B."/>
            <person name="Kues U."/>
            <person name="Barry K."/>
            <person name="Hegedus J.C."/>
            <person name="Henrissat B."/>
            <person name="Johnson J."/>
            <person name="Lipzen A."/>
            <person name="Ohm R."/>
            <person name="Nagy I."/>
            <person name="Pangilinan J."/>
            <person name="Yan J."/>
            <person name="Xiong Y."/>
            <person name="Grigoriev I.V."/>
            <person name="Hibbett D.S."/>
            <person name="Nagy L.G."/>
        </authorList>
    </citation>
    <scope>NUCLEOTIDE SEQUENCE [LARGE SCALE GENOMIC DNA]</scope>
    <source>
        <strain evidence="1 2">SZMC22713</strain>
    </source>
</reference>
<gene>
    <name evidence="1" type="ORF">BD410DRAFT_447670</name>
</gene>
<accession>A0A4Y7PUV2</accession>
<dbReference type="Proteomes" id="UP000294933">
    <property type="component" value="Unassembled WGS sequence"/>
</dbReference>
<evidence type="ECO:0008006" key="3">
    <source>
        <dbReference type="Google" id="ProtNLM"/>
    </source>
</evidence>
<proteinExistence type="predicted"/>
<keyword evidence="2" id="KW-1185">Reference proteome</keyword>
<dbReference type="AlphaFoldDB" id="A0A4Y7PUV2"/>
<dbReference type="VEuPathDB" id="FungiDB:BD410DRAFT_447670"/>
<evidence type="ECO:0000313" key="2">
    <source>
        <dbReference type="Proteomes" id="UP000294933"/>
    </source>
</evidence>
<sequence length="399" mass="45694">MAPPVFPAELYSVIIRYATYSSLSFDISLDHRFWPLEYSSDISTDYETKKALALVSRQFRSLSLPYVYEVVEVHKPSSVCRLAEVLDIKSSDNAISVQQNPREIKHLLVSLLDGNDERETIVVFNSLQRIFCHCRHLIGFGLYTKVADWRERWTEPHDWLMSIPKGVRFVDWQGNVMTSNFTRMVDRISESVIGLRVSKVRMTNPRLSVSLPKLTHLAIPVECRWAFPLHNWNMPSLTYLSFNGELDDLFLRVVARARDSLRCVMLWNNDCPELASRIPTVAPYLEELTYVFGTGPNLSWESARGHPSLKDIVVTIYCLRTFGNYRGPSLTSLCAHLQPLNKVHFPNLRRVFVGGRNLHMMFHGENRAPLDAITDAWETSGIESLFVELNSGISLQKCV</sequence>
<evidence type="ECO:0000313" key="1">
    <source>
        <dbReference type="EMBL" id="TDL19194.1"/>
    </source>
</evidence>
<name>A0A4Y7PUV2_9AGAM</name>
<protein>
    <recommendedName>
        <fullName evidence="3">F-box domain-containing protein</fullName>
    </recommendedName>
</protein>